<organism evidence="5 6">
    <name type="scientific">Datura stramonium</name>
    <name type="common">Jimsonweed</name>
    <name type="synonym">Common thornapple</name>
    <dbReference type="NCBI Taxonomy" id="4076"/>
    <lineage>
        <taxon>Eukaryota</taxon>
        <taxon>Viridiplantae</taxon>
        <taxon>Streptophyta</taxon>
        <taxon>Embryophyta</taxon>
        <taxon>Tracheophyta</taxon>
        <taxon>Spermatophyta</taxon>
        <taxon>Magnoliopsida</taxon>
        <taxon>eudicotyledons</taxon>
        <taxon>Gunneridae</taxon>
        <taxon>Pentapetalae</taxon>
        <taxon>asterids</taxon>
        <taxon>lamiids</taxon>
        <taxon>Solanales</taxon>
        <taxon>Solanaceae</taxon>
        <taxon>Solanoideae</taxon>
        <taxon>Datureae</taxon>
        <taxon>Datura</taxon>
    </lineage>
</organism>
<dbReference type="Proteomes" id="UP000823775">
    <property type="component" value="Unassembled WGS sequence"/>
</dbReference>
<dbReference type="InterPro" id="IPR053211">
    <property type="entry name" value="DNA_repair-toleration"/>
</dbReference>
<dbReference type="InterPro" id="IPR032675">
    <property type="entry name" value="LRR_dom_sf"/>
</dbReference>
<reference evidence="5 6" key="1">
    <citation type="journal article" date="2021" name="BMC Genomics">
        <title>Datura genome reveals duplications of psychoactive alkaloid biosynthetic genes and high mutation rate following tissue culture.</title>
        <authorList>
            <person name="Rajewski A."/>
            <person name="Carter-House D."/>
            <person name="Stajich J."/>
            <person name="Litt A."/>
        </authorList>
    </citation>
    <scope>NUCLEOTIDE SEQUENCE [LARGE SCALE GENOMIC DNA]</scope>
    <source>
        <strain evidence="5">AR-01</strain>
    </source>
</reference>
<sequence>MARERKDYKFMPEVHTVDVWLGIPVSTDFLFFFFSIPLSAKECKGEQRRERRIAVAWWLRELQGEALVEVNKKSAAFLGNETDKLALLGFKSQITEDPSRVFASWNHSVHFCKWTGVKCGLRRERVIRLNLKGLRLAGTVSGHLGNLSFANYLDLAENSFHDEIPPKSQQAVKASIPEFEF</sequence>
<keyword evidence="1" id="KW-0433">Leucine-rich repeat</keyword>
<evidence type="ECO:0000256" key="3">
    <source>
        <dbReference type="ARBA" id="ARBA00022737"/>
    </source>
</evidence>
<evidence type="ECO:0000256" key="2">
    <source>
        <dbReference type="ARBA" id="ARBA00022729"/>
    </source>
</evidence>
<dbReference type="InterPro" id="IPR013210">
    <property type="entry name" value="LRR_N_plant-typ"/>
</dbReference>
<dbReference type="PANTHER" id="PTHR48060:SF21">
    <property type="entry name" value="L DOMAIN-LIKE PROTEIN"/>
    <property type="match status" value="1"/>
</dbReference>
<dbReference type="PANTHER" id="PTHR48060">
    <property type="entry name" value="DNA DAMAGE-REPAIR/TOLERATION PROTEIN DRT100"/>
    <property type="match status" value="1"/>
</dbReference>
<accession>A0ABS8V0A3</accession>
<keyword evidence="3" id="KW-0677">Repeat</keyword>
<dbReference type="Gene3D" id="3.80.10.10">
    <property type="entry name" value="Ribonuclease Inhibitor"/>
    <property type="match status" value="1"/>
</dbReference>
<evidence type="ECO:0000313" key="6">
    <source>
        <dbReference type="Proteomes" id="UP000823775"/>
    </source>
</evidence>
<evidence type="ECO:0000256" key="1">
    <source>
        <dbReference type="ARBA" id="ARBA00022614"/>
    </source>
</evidence>
<evidence type="ECO:0000259" key="4">
    <source>
        <dbReference type="Pfam" id="PF08263"/>
    </source>
</evidence>
<feature type="domain" description="Leucine-rich repeat-containing N-terminal plant-type" evidence="4">
    <location>
        <begin position="81"/>
        <end position="119"/>
    </location>
</feature>
<gene>
    <name evidence="5" type="ORF">HAX54_025864</name>
</gene>
<protein>
    <recommendedName>
        <fullName evidence="4">Leucine-rich repeat-containing N-terminal plant-type domain-containing protein</fullName>
    </recommendedName>
</protein>
<evidence type="ECO:0000313" key="5">
    <source>
        <dbReference type="EMBL" id="MCD9640511.1"/>
    </source>
</evidence>
<keyword evidence="6" id="KW-1185">Reference proteome</keyword>
<name>A0ABS8V0A3_DATST</name>
<dbReference type="SUPFAM" id="SSF52058">
    <property type="entry name" value="L domain-like"/>
    <property type="match status" value="1"/>
</dbReference>
<keyword evidence="2" id="KW-0732">Signal</keyword>
<comment type="caution">
    <text evidence="5">The sequence shown here is derived from an EMBL/GenBank/DDBJ whole genome shotgun (WGS) entry which is preliminary data.</text>
</comment>
<dbReference type="EMBL" id="JACEIK010003142">
    <property type="protein sequence ID" value="MCD9640511.1"/>
    <property type="molecule type" value="Genomic_DNA"/>
</dbReference>
<proteinExistence type="predicted"/>
<dbReference type="Pfam" id="PF08263">
    <property type="entry name" value="LRRNT_2"/>
    <property type="match status" value="1"/>
</dbReference>